<sequence>MNNVHFQIGDIKKALSKFSRDRRKRIISLKRQNRIYLNTSSQVSTAIPLTDISNVLGSSIPHAHGQNNDSSTAKRKYTASTSRPRKNKVSAGENVCPNANSPTEIVIPRLTNERRPDPNTSSPVSTVAPLTDISNVLGSSIAHAHGQNNDSSTAKRKYTASTSRPRKKKVSAGENVCPNANGPTEVVIPRLTNELRPDPNTSSPVPLIDISNGSNINQSVYSEVINSNTPNNTEEHVTIVSRHLPPIQGSRLDFDGVSNDETGDTEYPSAGSPGDEFNQLHRCLLYDEAECERMSEDSSTHVDPDLVDEIKVMVDTYNEIAKKFRQVRDHVEQGGTPNFSIRLFGKRSRDARMHNLPTCDEVAALIIGDQTDMENGRDIIVRNSSGEFKRLYETEPYFMPLQYPLLFPRGEDGFSPYIPFSTVNKPDKVHKRTSIAIREFIAFRIMDRTVEYGNIVNSRRLFQQFVVDCYTMIESQRLTFIRNNQKSIRCDMLTGLQEALSRGETDASNVGRKIILPPSFTGGNRYMFNNCQDAMAICKKFGYPDLFVTITCNSNWREIQDFVKQRNLTASNRPDIVSRVFKMKLDRLMADFKKEELFGKVDAGMYTVEFQKRGLPHAHILIWLSSNNNLKKVDDIDRIISAELPDSKLYPRLADVVSSYMMHGPCGGARLSSPCMDGVRCTKFFPKAFKQTTTIDDEGYPRYRRRDTGIEIEKQGVYLDNRYVVPYNPYLLIKYAGHVNVEYCNKSNSIKYLFKYVNKGPDRATMQVSVDSQGHDKEKPVDEIKQYYDCSHDMNSIVNYNEGKSTMFLAWFEANRVYEEGRDLTYAEFPERFTYVKDEKRWQPRQQGYCIGRLHYTPPGVGELYYMRILLTQQRGCKGYKCLKTVKGHTYDTFQEACDALDLLDDDKEFIDGIIESSLLGSGHQLRRFFVFLLTNSTMTSAKDVWEATWHLLSDGILHSRRSELKIPDLQISENDLKNLCLIEIEKLLILNGKTLENYKSMPQPDRTGMPTYNNMFIVDALNYDKTELAKTHDSLLSMLTSEQRDAYDKIMESVLSGYGRFFFLYGYGGTGKTFIWKTLSAAVRSKGLIVLNATSSGIASLLLPGGKTAHSSFGIPIEINELSTSNFKKDSLQAELIPEAKLIIWDEAPMMNKLCFECVDRFLRDIMEKKHPLNKYKPFGGITVVLGGDFRQILPVIRRGSRQDIVSSAINSSKLWAHCTVMRLNVNMRLAASSIPAEQKEIADFGKWILSIGDGDDNADGDGQSNIKIPEDLLITDTTNPLMSLVDFVYPNFLG</sequence>
<dbReference type="Proteomes" id="UP001177021">
    <property type="component" value="Unassembled WGS sequence"/>
</dbReference>
<evidence type="ECO:0000313" key="2">
    <source>
        <dbReference type="Proteomes" id="UP001177021"/>
    </source>
</evidence>
<proteinExistence type="predicted"/>
<dbReference type="EMBL" id="CASHSV030000823">
    <property type="protein sequence ID" value="CAJ2679218.1"/>
    <property type="molecule type" value="Genomic_DNA"/>
</dbReference>
<name>A0ACB0MEK7_TRIPR</name>
<accession>A0ACB0MEK7</accession>
<gene>
    <name evidence="1" type="ORF">MILVUS5_LOCUS41357</name>
</gene>
<reference evidence="1" key="1">
    <citation type="submission" date="2023-10" db="EMBL/GenBank/DDBJ databases">
        <authorList>
            <person name="Rodriguez Cubillos JULIANA M."/>
            <person name="De Vega J."/>
        </authorList>
    </citation>
    <scope>NUCLEOTIDE SEQUENCE</scope>
</reference>
<keyword evidence="2" id="KW-1185">Reference proteome</keyword>
<organism evidence="1 2">
    <name type="scientific">Trifolium pratense</name>
    <name type="common">Red clover</name>
    <dbReference type="NCBI Taxonomy" id="57577"/>
    <lineage>
        <taxon>Eukaryota</taxon>
        <taxon>Viridiplantae</taxon>
        <taxon>Streptophyta</taxon>
        <taxon>Embryophyta</taxon>
        <taxon>Tracheophyta</taxon>
        <taxon>Spermatophyta</taxon>
        <taxon>Magnoliopsida</taxon>
        <taxon>eudicotyledons</taxon>
        <taxon>Gunneridae</taxon>
        <taxon>Pentapetalae</taxon>
        <taxon>rosids</taxon>
        <taxon>fabids</taxon>
        <taxon>Fabales</taxon>
        <taxon>Fabaceae</taxon>
        <taxon>Papilionoideae</taxon>
        <taxon>50 kb inversion clade</taxon>
        <taxon>NPAAA clade</taxon>
        <taxon>Hologalegina</taxon>
        <taxon>IRL clade</taxon>
        <taxon>Trifolieae</taxon>
        <taxon>Trifolium</taxon>
    </lineage>
</organism>
<comment type="caution">
    <text evidence="1">The sequence shown here is derived from an EMBL/GenBank/DDBJ whole genome shotgun (WGS) entry which is preliminary data.</text>
</comment>
<protein>
    <submittedName>
        <fullName evidence="1">Uncharacterized protein</fullName>
    </submittedName>
</protein>
<evidence type="ECO:0000313" key="1">
    <source>
        <dbReference type="EMBL" id="CAJ2679218.1"/>
    </source>
</evidence>